<evidence type="ECO:0000313" key="9">
    <source>
        <dbReference type="Proteomes" id="UP001232536"/>
    </source>
</evidence>
<dbReference type="InterPro" id="IPR050890">
    <property type="entry name" value="PTS_EIIA_component"/>
</dbReference>
<evidence type="ECO:0000256" key="5">
    <source>
        <dbReference type="ARBA" id="ARBA00022683"/>
    </source>
</evidence>
<protein>
    <submittedName>
        <fullName evidence="8">PTS glucose transporter subunit IIA</fullName>
    </submittedName>
</protein>
<keyword evidence="9" id="KW-1185">Reference proteome</keyword>
<comment type="caution">
    <text evidence="8">The sequence shown here is derived from an EMBL/GenBank/DDBJ whole genome shotgun (WGS) entry which is preliminary data.</text>
</comment>
<dbReference type="PANTHER" id="PTHR45008">
    <property type="entry name" value="PTS SYSTEM GLUCOSE-SPECIFIC EIIA COMPONENT"/>
    <property type="match status" value="1"/>
</dbReference>
<dbReference type="Proteomes" id="UP001232536">
    <property type="component" value="Unassembled WGS sequence"/>
</dbReference>
<dbReference type="PANTHER" id="PTHR45008:SF1">
    <property type="entry name" value="PTS SYSTEM GLUCOSE-SPECIFIC EIIA COMPONENT"/>
    <property type="match status" value="1"/>
</dbReference>
<evidence type="ECO:0000256" key="3">
    <source>
        <dbReference type="ARBA" id="ARBA00022597"/>
    </source>
</evidence>
<keyword evidence="5" id="KW-0598">Phosphotransferase system</keyword>
<evidence type="ECO:0000256" key="6">
    <source>
        <dbReference type="ARBA" id="ARBA00022777"/>
    </source>
</evidence>
<accession>A0ABT9D9R7</accession>
<dbReference type="PROSITE" id="PS51093">
    <property type="entry name" value="PTS_EIIA_TYPE_1"/>
    <property type="match status" value="1"/>
</dbReference>
<dbReference type="InterPro" id="IPR011055">
    <property type="entry name" value="Dup_hybrid_motif"/>
</dbReference>
<keyword evidence="3 8" id="KW-0762">Sugar transport</keyword>
<reference evidence="8 9" key="1">
    <citation type="submission" date="2023-07" db="EMBL/GenBank/DDBJ databases">
        <title>Description of novel actinomycetes strains, isolated from tidal flat sediment.</title>
        <authorList>
            <person name="Lu C."/>
        </authorList>
    </citation>
    <scope>NUCLEOTIDE SEQUENCE [LARGE SCALE GENOMIC DNA]</scope>
    <source>
        <strain evidence="8 9">SYSU T00b441</strain>
    </source>
</reference>
<keyword evidence="6" id="KW-0418">Kinase</keyword>
<keyword evidence="4" id="KW-0808">Transferase</keyword>
<dbReference type="Gene3D" id="2.70.70.10">
    <property type="entry name" value="Glucose Permease (Domain IIA)"/>
    <property type="match status" value="1"/>
</dbReference>
<evidence type="ECO:0000313" key="8">
    <source>
        <dbReference type="EMBL" id="MDO8107241.1"/>
    </source>
</evidence>
<sequence length="152" mass="15950">MSTQRRVLELVAPFAGTVVALEDLPDPVYAAGVVGPGLAVRPDPDARRVTVCAPCDGLVHATLPHAVMLIAGHGRQVLVHLGVQVVDHEVSELGRVGERVRAGERLLVWDVRGSGSALASPVVALQAPRAQVLAVVEPGDRVAVGQPLLFWS</sequence>
<dbReference type="SUPFAM" id="SSF51261">
    <property type="entry name" value="Duplicated hybrid motif"/>
    <property type="match status" value="1"/>
</dbReference>
<evidence type="ECO:0000259" key="7">
    <source>
        <dbReference type="PROSITE" id="PS51093"/>
    </source>
</evidence>
<dbReference type="Pfam" id="PF00358">
    <property type="entry name" value="PTS_EIIA_1"/>
    <property type="match status" value="1"/>
</dbReference>
<organism evidence="8 9">
    <name type="scientific">Actinotalea lenta</name>
    <dbReference type="NCBI Taxonomy" id="3064654"/>
    <lineage>
        <taxon>Bacteria</taxon>
        <taxon>Bacillati</taxon>
        <taxon>Actinomycetota</taxon>
        <taxon>Actinomycetes</taxon>
        <taxon>Micrococcales</taxon>
        <taxon>Cellulomonadaceae</taxon>
        <taxon>Actinotalea</taxon>
    </lineage>
</organism>
<feature type="domain" description="PTS EIIA type-1" evidence="7">
    <location>
        <begin position="26"/>
        <end position="129"/>
    </location>
</feature>
<dbReference type="RefSeq" id="WP_304600873.1">
    <property type="nucleotide sequence ID" value="NZ_JAUQYO010000001.1"/>
</dbReference>
<proteinExistence type="predicted"/>
<comment type="subcellular location">
    <subcellularLocation>
        <location evidence="1">Cytoplasm</location>
    </subcellularLocation>
</comment>
<gene>
    <name evidence="8" type="ORF">Q6348_08540</name>
</gene>
<name>A0ABT9D9R7_9CELL</name>
<evidence type="ECO:0000256" key="2">
    <source>
        <dbReference type="ARBA" id="ARBA00022448"/>
    </source>
</evidence>
<evidence type="ECO:0000256" key="1">
    <source>
        <dbReference type="ARBA" id="ARBA00004496"/>
    </source>
</evidence>
<dbReference type="InterPro" id="IPR001127">
    <property type="entry name" value="PTS_EIIA_1_perm"/>
</dbReference>
<evidence type="ECO:0000256" key="4">
    <source>
        <dbReference type="ARBA" id="ARBA00022679"/>
    </source>
</evidence>
<dbReference type="EMBL" id="JAUQYP010000001">
    <property type="protein sequence ID" value="MDO8107241.1"/>
    <property type="molecule type" value="Genomic_DNA"/>
</dbReference>
<keyword evidence="2" id="KW-0813">Transport</keyword>